<sequence>MATVANLNSGDIAKKTFTDLPAELRRAIYDHLLHADCVLEVYIPTLSTGKPYQPPKLRANSRQKISTSILRVNKTIYNEAIPILYSSNSFRMQSASSLTNFANVIGTSAQHLRHVGFEGHDFKKGLKALL</sequence>
<dbReference type="Pfam" id="PF24864">
    <property type="entry name" value="DUF7730"/>
    <property type="match status" value="1"/>
</dbReference>
<protein>
    <recommendedName>
        <fullName evidence="1">DUF7730 domain-containing protein</fullName>
    </recommendedName>
</protein>
<keyword evidence="3" id="KW-1185">Reference proteome</keyword>
<dbReference type="GeneID" id="54566174"/>
<organism evidence="2 3">
    <name type="scientific">Zasmidium cellare ATCC 36951</name>
    <dbReference type="NCBI Taxonomy" id="1080233"/>
    <lineage>
        <taxon>Eukaryota</taxon>
        <taxon>Fungi</taxon>
        <taxon>Dikarya</taxon>
        <taxon>Ascomycota</taxon>
        <taxon>Pezizomycotina</taxon>
        <taxon>Dothideomycetes</taxon>
        <taxon>Dothideomycetidae</taxon>
        <taxon>Mycosphaerellales</taxon>
        <taxon>Mycosphaerellaceae</taxon>
        <taxon>Zasmidium</taxon>
    </lineage>
</organism>
<name>A0A6A6CKG3_ZASCE</name>
<feature type="domain" description="DUF7730" evidence="1">
    <location>
        <begin position="64"/>
        <end position="114"/>
    </location>
</feature>
<evidence type="ECO:0000313" key="2">
    <source>
        <dbReference type="EMBL" id="KAF2166199.1"/>
    </source>
</evidence>
<evidence type="ECO:0000313" key="3">
    <source>
        <dbReference type="Proteomes" id="UP000799537"/>
    </source>
</evidence>
<dbReference type="InterPro" id="IPR056632">
    <property type="entry name" value="DUF7730"/>
</dbReference>
<dbReference type="InterPro" id="IPR038883">
    <property type="entry name" value="AN11006-like"/>
</dbReference>
<dbReference type="OrthoDB" id="3650371at2759"/>
<dbReference type="AlphaFoldDB" id="A0A6A6CKG3"/>
<evidence type="ECO:0000259" key="1">
    <source>
        <dbReference type="Pfam" id="PF24864"/>
    </source>
</evidence>
<dbReference type="RefSeq" id="XP_033667088.1">
    <property type="nucleotide sequence ID" value="XM_033812902.1"/>
</dbReference>
<dbReference type="EMBL" id="ML993597">
    <property type="protein sequence ID" value="KAF2166199.1"/>
    <property type="molecule type" value="Genomic_DNA"/>
</dbReference>
<dbReference type="Proteomes" id="UP000799537">
    <property type="component" value="Unassembled WGS sequence"/>
</dbReference>
<dbReference type="PANTHER" id="PTHR42085:SF1">
    <property type="entry name" value="F-BOX DOMAIN-CONTAINING PROTEIN"/>
    <property type="match status" value="1"/>
</dbReference>
<accession>A0A6A6CKG3</accession>
<reference evidence="2" key="1">
    <citation type="journal article" date="2020" name="Stud. Mycol.">
        <title>101 Dothideomycetes genomes: a test case for predicting lifestyles and emergence of pathogens.</title>
        <authorList>
            <person name="Haridas S."/>
            <person name="Albert R."/>
            <person name="Binder M."/>
            <person name="Bloem J."/>
            <person name="Labutti K."/>
            <person name="Salamov A."/>
            <person name="Andreopoulos B."/>
            <person name="Baker S."/>
            <person name="Barry K."/>
            <person name="Bills G."/>
            <person name="Bluhm B."/>
            <person name="Cannon C."/>
            <person name="Castanera R."/>
            <person name="Culley D."/>
            <person name="Daum C."/>
            <person name="Ezra D."/>
            <person name="Gonzalez J."/>
            <person name="Henrissat B."/>
            <person name="Kuo A."/>
            <person name="Liang C."/>
            <person name="Lipzen A."/>
            <person name="Lutzoni F."/>
            <person name="Magnuson J."/>
            <person name="Mondo S."/>
            <person name="Nolan M."/>
            <person name="Ohm R."/>
            <person name="Pangilinan J."/>
            <person name="Park H.-J."/>
            <person name="Ramirez L."/>
            <person name="Alfaro M."/>
            <person name="Sun H."/>
            <person name="Tritt A."/>
            <person name="Yoshinaga Y."/>
            <person name="Zwiers L.-H."/>
            <person name="Turgeon B."/>
            <person name="Goodwin S."/>
            <person name="Spatafora J."/>
            <person name="Crous P."/>
            <person name="Grigoriev I."/>
        </authorList>
    </citation>
    <scope>NUCLEOTIDE SEQUENCE</scope>
    <source>
        <strain evidence="2">ATCC 36951</strain>
    </source>
</reference>
<proteinExistence type="predicted"/>
<dbReference type="PANTHER" id="PTHR42085">
    <property type="entry name" value="F-BOX DOMAIN-CONTAINING PROTEIN"/>
    <property type="match status" value="1"/>
</dbReference>
<gene>
    <name evidence="2" type="ORF">M409DRAFT_55066</name>
</gene>